<comment type="caution">
    <text evidence="1">The sequence shown here is derived from an EMBL/GenBank/DDBJ whole genome shotgun (WGS) entry which is preliminary data.</text>
</comment>
<reference evidence="1" key="1">
    <citation type="journal article" date="2019" name="Sci. Rep.">
        <title>Draft genome of Tanacetum cinerariifolium, the natural source of mosquito coil.</title>
        <authorList>
            <person name="Yamashiro T."/>
            <person name="Shiraishi A."/>
            <person name="Satake H."/>
            <person name="Nakayama K."/>
        </authorList>
    </citation>
    <scope>NUCLEOTIDE SEQUENCE</scope>
</reference>
<proteinExistence type="predicted"/>
<accession>A0A6L2NX50</accession>
<gene>
    <name evidence="1" type="ORF">Tci_062859</name>
</gene>
<organism evidence="1">
    <name type="scientific">Tanacetum cinerariifolium</name>
    <name type="common">Dalmatian daisy</name>
    <name type="synonym">Chrysanthemum cinerariifolium</name>
    <dbReference type="NCBI Taxonomy" id="118510"/>
    <lineage>
        <taxon>Eukaryota</taxon>
        <taxon>Viridiplantae</taxon>
        <taxon>Streptophyta</taxon>
        <taxon>Embryophyta</taxon>
        <taxon>Tracheophyta</taxon>
        <taxon>Spermatophyta</taxon>
        <taxon>Magnoliopsida</taxon>
        <taxon>eudicotyledons</taxon>
        <taxon>Gunneridae</taxon>
        <taxon>Pentapetalae</taxon>
        <taxon>asterids</taxon>
        <taxon>campanulids</taxon>
        <taxon>Asterales</taxon>
        <taxon>Asteraceae</taxon>
        <taxon>Asteroideae</taxon>
        <taxon>Anthemideae</taxon>
        <taxon>Anthemidinae</taxon>
        <taxon>Tanacetum</taxon>
    </lineage>
</organism>
<name>A0A6L2NX50_TANCI</name>
<sequence length="376" mass="44559">MDTLTPELLVGPTYELMKGSCKSLVELEYHLEEVFKATTDQLDWVNPEGQQYPHNLLKPLPLIPNNRGHRVIPFEHFINNDVEYLRGGASSRKYTTSITKTKAADYGHIKWIEDLVPRTMWIEEPIGYDKHVLWGVSHWGRKRQQFYDFAVNRESARDVYSKRRIISVTELKIVEWHSYKHLDWITMRRDDGKLYKFKEGDFKRLHIQDIKDMLLLLIQGKLTNLTVIYKKHHHPEAYGRPSTRSQKLPEEAQLNKVRFVPICLKRKEAYNAYSNPRGFIYQNKDKRNRLMRIDELHKFSDGTLTDVRTALDDHLKGIRMQYLPQSIWRKSDKDKSAAMIQAIDKRLKTKRIMRSLEQFVGGRLYEGDFRMLQRTI</sequence>
<dbReference type="EMBL" id="BKCJ010010282">
    <property type="protein sequence ID" value="GEU90881.1"/>
    <property type="molecule type" value="Genomic_DNA"/>
</dbReference>
<dbReference type="AlphaFoldDB" id="A0A6L2NX50"/>
<protein>
    <submittedName>
        <fullName evidence="1">Uncharacterized protein</fullName>
    </submittedName>
</protein>
<evidence type="ECO:0000313" key="1">
    <source>
        <dbReference type="EMBL" id="GEU90881.1"/>
    </source>
</evidence>